<accession>A0A7S4MXQ9</accession>
<dbReference type="Pfam" id="PF13640">
    <property type="entry name" value="2OG-FeII_Oxy_3"/>
    <property type="match status" value="1"/>
</dbReference>
<feature type="compositionally biased region" description="Polar residues" evidence="6">
    <location>
        <begin position="102"/>
        <end position="111"/>
    </location>
</feature>
<dbReference type="GO" id="GO:0005783">
    <property type="term" value="C:endoplasmic reticulum"/>
    <property type="evidence" value="ECO:0007669"/>
    <property type="project" value="TreeGrafter"/>
</dbReference>
<keyword evidence="4" id="KW-0560">Oxidoreductase</keyword>
<evidence type="ECO:0000256" key="5">
    <source>
        <dbReference type="ARBA" id="ARBA00023004"/>
    </source>
</evidence>
<dbReference type="InterPro" id="IPR006620">
    <property type="entry name" value="Pro_4_hyd_alph"/>
</dbReference>
<comment type="cofactor">
    <cofactor evidence="1">
        <name>L-ascorbate</name>
        <dbReference type="ChEBI" id="CHEBI:38290"/>
    </cofactor>
</comment>
<proteinExistence type="predicted"/>
<dbReference type="PANTHER" id="PTHR10869:SF229">
    <property type="entry name" value="PROLYL 4-HYDROXYLASE ALPHA SUBUNIT DOMAIN-CONTAINING PROTEIN"/>
    <property type="match status" value="1"/>
</dbReference>
<dbReference type="GO" id="GO:0004656">
    <property type="term" value="F:procollagen-proline 4-dioxygenase activity"/>
    <property type="evidence" value="ECO:0007669"/>
    <property type="project" value="TreeGrafter"/>
</dbReference>
<dbReference type="Gene3D" id="2.60.120.620">
    <property type="entry name" value="q2cbj1_9rhob like domain"/>
    <property type="match status" value="1"/>
</dbReference>
<organism evidence="8">
    <name type="scientific">Odontella aurita</name>
    <dbReference type="NCBI Taxonomy" id="265563"/>
    <lineage>
        <taxon>Eukaryota</taxon>
        <taxon>Sar</taxon>
        <taxon>Stramenopiles</taxon>
        <taxon>Ochrophyta</taxon>
        <taxon>Bacillariophyta</taxon>
        <taxon>Mediophyceae</taxon>
        <taxon>Biddulphiophycidae</taxon>
        <taxon>Eupodiscales</taxon>
        <taxon>Odontellaceae</taxon>
        <taxon>Odontella</taxon>
    </lineage>
</organism>
<dbReference type="PANTHER" id="PTHR10869">
    <property type="entry name" value="PROLYL 4-HYDROXYLASE ALPHA SUBUNIT"/>
    <property type="match status" value="1"/>
</dbReference>
<gene>
    <name evidence="8" type="ORF">OAUR00152_LOCUS21923</name>
</gene>
<dbReference type="InterPro" id="IPR044862">
    <property type="entry name" value="Pro_4_hyd_alph_FE2OG_OXY"/>
</dbReference>
<reference evidence="8" key="1">
    <citation type="submission" date="2021-01" db="EMBL/GenBank/DDBJ databases">
        <authorList>
            <person name="Corre E."/>
            <person name="Pelletier E."/>
            <person name="Niang G."/>
            <person name="Scheremetjew M."/>
            <person name="Finn R."/>
            <person name="Kale V."/>
            <person name="Holt S."/>
            <person name="Cochrane G."/>
            <person name="Meng A."/>
            <person name="Brown T."/>
            <person name="Cohen L."/>
        </authorList>
    </citation>
    <scope>NUCLEOTIDE SEQUENCE</scope>
    <source>
        <strain evidence="8">Isolate 1302-5</strain>
    </source>
</reference>
<evidence type="ECO:0000256" key="2">
    <source>
        <dbReference type="ARBA" id="ARBA00022723"/>
    </source>
</evidence>
<dbReference type="PROSITE" id="PS51471">
    <property type="entry name" value="FE2OG_OXY"/>
    <property type="match status" value="1"/>
</dbReference>
<evidence type="ECO:0000313" key="8">
    <source>
        <dbReference type="EMBL" id="CAE2252221.1"/>
    </source>
</evidence>
<dbReference type="AlphaFoldDB" id="A0A7S4MXQ9"/>
<keyword evidence="5" id="KW-0408">Iron</keyword>
<evidence type="ECO:0000256" key="1">
    <source>
        <dbReference type="ARBA" id="ARBA00001961"/>
    </source>
</evidence>
<evidence type="ECO:0000256" key="3">
    <source>
        <dbReference type="ARBA" id="ARBA00022964"/>
    </source>
</evidence>
<dbReference type="SMART" id="SM00702">
    <property type="entry name" value="P4Hc"/>
    <property type="match status" value="1"/>
</dbReference>
<feature type="domain" description="Fe2OG dioxygenase" evidence="7">
    <location>
        <begin position="440"/>
        <end position="548"/>
    </location>
</feature>
<dbReference type="InterPro" id="IPR005123">
    <property type="entry name" value="Oxoglu/Fe-dep_dioxygenase_dom"/>
</dbReference>
<feature type="region of interest" description="Disordered" evidence="6">
    <location>
        <begin position="65"/>
        <end position="111"/>
    </location>
</feature>
<keyword evidence="2" id="KW-0479">Metal-binding</keyword>
<dbReference type="GO" id="GO:0031418">
    <property type="term" value="F:L-ascorbic acid binding"/>
    <property type="evidence" value="ECO:0007669"/>
    <property type="project" value="InterPro"/>
</dbReference>
<keyword evidence="3" id="KW-0223">Dioxygenase</keyword>
<dbReference type="GO" id="GO:0005506">
    <property type="term" value="F:iron ion binding"/>
    <property type="evidence" value="ECO:0007669"/>
    <property type="project" value="InterPro"/>
</dbReference>
<sequence length="579" mass="60738">MPNRGKILQRDFILRRNGKKFMSPHFHALGETTSPNVAMAGSEMIEPSAGDATLTTATTMVGSSSAMSNVHGSESGKAQITDASTSTRTHSNSTSQGPHPYNQYQQLPNTRSITPPLVGSAMAPTANTHVFAPSAQIMSSTLAAPQEVTSQGVTVTAPTLLPLPLHGPAAQPIAAHNHLAISLAARNQILPATQVAGPHNLVPVHLQHLLLGPTGAPAIQGHYGGGMVPAPSYRHNLIPLQLQASAAAAPQVQQPLAALQLQQLQPALVTLDPSQQSLLAAGLASTAAPPLSLLLGTQPPPTPSLRSALLAQQLLGPLPQAPPVPVPGSEHGMPTGPALCIQDLIPAITPVFNGVNPNYPGLRVVNSDPPVFAVDNFVSTEECAFLISSACDCFGPAPVVGAGAGEISPSRTSSTCYLAREDLPEYLRKVSVLTGKPVRHCELPQVGRYLPSQQYLQHFDAFDLSTEDGRRFASNGGQRTVTVLVYLNDVDVGGATSFPALGLDVQPRKGTALIFFPATVNGYLDKRALHAALPAVDVKYVSQVWIRQGDYDGLPSKRLGRDRDAAVREAARLNGVTGV</sequence>
<evidence type="ECO:0000259" key="7">
    <source>
        <dbReference type="PROSITE" id="PS51471"/>
    </source>
</evidence>
<evidence type="ECO:0000256" key="4">
    <source>
        <dbReference type="ARBA" id="ARBA00023002"/>
    </source>
</evidence>
<dbReference type="EMBL" id="HBKQ01032110">
    <property type="protein sequence ID" value="CAE2252221.1"/>
    <property type="molecule type" value="Transcribed_RNA"/>
</dbReference>
<feature type="compositionally biased region" description="Low complexity" evidence="6">
    <location>
        <begin position="84"/>
        <end position="95"/>
    </location>
</feature>
<evidence type="ECO:0000256" key="6">
    <source>
        <dbReference type="SAM" id="MobiDB-lite"/>
    </source>
</evidence>
<dbReference type="InterPro" id="IPR045054">
    <property type="entry name" value="P4HA-like"/>
</dbReference>
<feature type="compositionally biased region" description="Polar residues" evidence="6">
    <location>
        <begin position="65"/>
        <end position="83"/>
    </location>
</feature>
<protein>
    <recommendedName>
        <fullName evidence="7">Fe2OG dioxygenase domain-containing protein</fullName>
    </recommendedName>
</protein>
<name>A0A7S4MXQ9_9STRA</name>